<feature type="non-terminal residue" evidence="3">
    <location>
        <position position="1"/>
    </location>
</feature>
<name>A0A382TSC4_9ZZZZ</name>
<protein>
    <recommendedName>
        <fullName evidence="2">Leucine-binding protein domain-containing protein</fullName>
    </recommendedName>
</protein>
<evidence type="ECO:0000256" key="1">
    <source>
        <dbReference type="ARBA" id="ARBA00022729"/>
    </source>
</evidence>
<dbReference type="Gene3D" id="3.40.50.2300">
    <property type="match status" value="2"/>
</dbReference>
<dbReference type="InterPro" id="IPR028081">
    <property type="entry name" value="Leu-bd"/>
</dbReference>
<dbReference type="EMBL" id="UINC01138756">
    <property type="protein sequence ID" value="SVD24893.1"/>
    <property type="molecule type" value="Genomic_DNA"/>
</dbReference>
<sequence>VSCTFGVGNEHMQLQPEEGNGIVSAQPYFQEIDLPANKAFVARYHARFGSDAPYLNAVGIGGYLGTMLWAEGVKKAGTHERQAVMDALRSGDIAWDGPAGHMVVDPVTNHVIQDMHVAECQNQSWNIFDSYSQLYPSDVIDRCDLTKTPDMNAHLEPIL</sequence>
<dbReference type="AlphaFoldDB" id="A0A382TSC4"/>
<keyword evidence="1" id="KW-0732">Signal</keyword>
<evidence type="ECO:0000313" key="3">
    <source>
        <dbReference type="EMBL" id="SVD24893.1"/>
    </source>
</evidence>
<feature type="domain" description="Leucine-binding protein" evidence="2">
    <location>
        <begin position="8"/>
        <end position="121"/>
    </location>
</feature>
<dbReference type="SUPFAM" id="SSF53822">
    <property type="entry name" value="Periplasmic binding protein-like I"/>
    <property type="match status" value="1"/>
</dbReference>
<dbReference type="InterPro" id="IPR028082">
    <property type="entry name" value="Peripla_BP_I"/>
</dbReference>
<organism evidence="3">
    <name type="scientific">marine metagenome</name>
    <dbReference type="NCBI Taxonomy" id="408172"/>
    <lineage>
        <taxon>unclassified sequences</taxon>
        <taxon>metagenomes</taxon>
        <taxon>ecological metagenomes</taxon>
    </lineage>
</organism>
<evidence type="ECO:0000259" key="2">
    <source>
        <dbReference type="Pfam" id="PF13458"/>
    </source>
</evidence>
<accession>A0A382TSC4</accession>
<dbReference type="PANTHER" id="PTHR47628">
    <property type="match status" value="1"/>
</dbReference>
<dbReference type="Pfam" id="PF13458">
    <property type="entry name" value="Peripla_BP_6"/>
    <property type="match status" value="1"/>
</dbReference>
<gene>
    <name evidence="3" type="ORF">METZ01_LOCUS377747</name>
</gene>
<proteinExistence type="predicted"/>
<dbReference type="PANTHER" id="PTHR47628:SF1">
    <property type="entry name" value="ALIPHATIC AMIDASE EXPRESSION-REGULATING PROTEIN"/>
    <property type="match status" value="1"/>
</dbReference>
<reference evidence="3" key="1">
    <citation type="submission" date="2018-05" db="EMBL/GenBank/DDBJ databases">
        <authorList>
            <person name="Lanie J.A."/>
            <person name="Ng W.-L."/>
            <person name="Kazmierczak K.M."/>
            <person name="Andrzejewski T.M."/>
            <person name="Davidsen T.M."/>
            <person name="Wayne K.J."/>
            <person name="Tettelin H."/>
            <person name="Glass J.I."/>
            <person name="Rusch D."/>
            <person name="Podicherti R."/>
            <person name="Tsui H.-C.T."/>
            <person name="Winkler M.E."/>
        </authorList>
    </citation>
    <scope>NUCLEOTIDE SEQUENCE</scope>
</reference>